<evidence type="ECO:0000313" key="3">
    <source>
        <dbReference type="EMBL" id="KAK2169815.1"/>
    </source>
</evidence>
<feature type="compositionally biased region" description="Low complexity" evidence="1">
    <location>
        <begin position="1142"/>
        <end position="1154"/>
    </location>
</feature>
<gene>
    <name evidence="3" type="ORF">NP493_1175g00012</name>
</gene>
<dbReference type="CDD" id="cd21218">
    <property type="entry name" value="CH_PLS_FIM_rpt2"/>
    <property type="match status" value="1"/>
</dbReference>
<feature type="compositionally biased region" description="Low complexity" evidence="1">
    <location>
        <begin position="1174"/>
        <end position="1185"/>
    </location>
</feature>
<dbReference type="InterPro" id="IPR001715">
    <property type="entry name" value="CH_dom"/>
</dbReference>
<dbReference type="InterPro" id="IPR013783">
    <property type="entry name" value="Ig-like_fold"/>
</dbReference>
<feature type="region of interest" description="Disordered" evidence="1">
    <location>
        <begin position="397"/>
        <end position="419"/>
    </location>
</feature>
<comment type="caution">
    <text evidence="3">The sequence shown here is derived from an EMBL/GenBank/DDBJ whole genome shotgun (WGS) entry which is preliminary data.</text>
</comment>
<sequence>VRGTITLYNKLNFPATFTWTPILGKRGTAFSIRPATGVVDAFRNLDCEVVFHPSFLAPEHSEFNIQVHGGNNMKLKCSAKIGTPMVQLVDKRISFGQVPLNLSTTRTARIRNSGAYHAYFQILETNPIPGLTITPANGVIPAGGYCEILMEMIPVNLVKFDARVNIAIRGGRVQEIRLGGAVEAPCVNIDVLFPHSRFFLKCSPIPSHQPSPSSPPFLPTNLIPQLPYSFPPTSSLISPIPSHQPPSSSPPFLPTNLIPQLPYSFPPTSSLISPIPSHQPPPSSPPFLPTNLIPQLPYSFPPTSSLISPIPSHQPPSSSPPFLPTNLIPHLPHSFPPTSFLISPIPSHQPPPSSPPFLPTNLFLISPIPSHQPPPSTPLFLPTNLLPHLPHSFPPTSSLISPIPSHQPPSSSPPFLPTNLLPQLPIPSHQPPPSSPPFLPTNLLPHLPHSFPPTSFLISPIPSHQPHPSTPLFLPTNLLPHLPHSFPPTSFLISPIPSHQPHPSTPLFLPTNLLPHLPHSFPPTSSLISPIPSHQPHPSTPLFLPTNLLPHLPHSFPPTSFLISPIPSHQPHPSSPPFLPTNLLPHLPHSFPPTSSLISPIPSHQPPSSSPPFLPTNLIPHLPHSFPPTSFLISPIPSHQPPPSSPPFLPTNLLPHLPHSFPPTSSLISPIPSHQPPSSSPPFLPTNLLPQFLCPAFSLGGVFCGSTRAIPFTLSNQEGTESKVEFILTRYSDFSIQFPPKKQTAADLAYQEWNPGLFVVSLNDHETIECQLVFKPTEVAAYEFLMPVTINNIGVPPPPNTPFPPSPHPAKESLTYALQHPPRPAPTVVHTPSKKVVATALRMPLLLSDQTIHFYLSPVMHEMASNTSIGHSKGTLMVNNTKRKLQWALDLSKSNSVLEDGIFKFLHPGGMPYLTYRDRGIHGELDPGEAKPLQVLFCPARPGRYEVTLPLIIDGDHANPYQQLHLVGVLRAPSIKFDPEVLVLTPVPLMMQVKALVTVTASDYKEKSNLKVTVPTVEAEDGSTVSPVTVKFAGNSYIRACNVVESEMEAEMESCVLTCTITFQSAKPISFTENIIFEDDLGNSFHLPITVTADNCLLTCYPFIARHRTDHQIVCEQGMTLKGRKSMSRESANVGEAVLLPIAPSPANNSSRPSTEATTSFDMSSSSYEPYQSTGTPTDDTITPDSPHREGATNNVVDVPEVEIKSTDLLSRPPPEALSTSQFPDENTEEGIFQNEMLYAVQRWFSSQGWPDGPNPIIVPDSLRAGIAKHAGAGGKGGGTGGQGMKRVPTVYDMIAYLCGRPVPGIPVSNPMPSDHLERVKQIHWQHNTLLIFLRSQGASVAGVKPEYLMTPDEYMTWMEIQRDLEEKKGEGGFTQLNAGVQPTVMPRQLFEAVSKKSWTDVLLQLIKGASVAGVKPEYLMTPDEYMTWMEIQRDLEEKKGEGGFTQLNAGVQPTVMPRQLFEAVSKKSWTDVLLQLIKTLVLAKVTPKQFKALPSPYKEEGSLSVDPDPLCSNIYSVSERILLLWLNHHYEQQRTIVWQTSAKGGNPPSRWVVNFDFDLLDGLVIGATLAAHAPFLIESHLSDMYTHPNTAEECLHNALKIISALRFLRMDYDIQAIDITDPNPVALLLLCLHLYNHLPNYIAKSTVEFSGALHNNVQRQVRLTNPSAKMLSYTALITGHDRPDFWLPKGDVITVPRKGKAGLTIEFRSRFLRSAKAVLILVGKRLGASVGSTLVFNLCTQIDSIKPKVTVKCETPCYTLTQVTIEVKNIFPSDGEFRIVLVESKAMQTDEMMGGGSKRRVLKSVTSKTDHGQNKSDTSVAPKTKESKAEEKARPALLQQLQEEKKTLSAFFAQKPSVFLPANKSAPIVINFLPYEIGKKQYSIVFINEDIGEFIYAIEGVGTMPLPSMVPFFPQAPGSVRISSAVAAAGGGNTSPFRSSSTTIYWKCDVDTTVKEKLRVPIINATREKALVLAGTDGEWLFMARLSCALGID</sequence>
<dbReference type="Proteomes" id="UP001209878">
    <property type="component" value="Unassembled WGS sequence"/>
</dbReference>
<evidence type="ECO:0000313" key="4">
    <source>
        <dbReference type="Proteomes" id="UP001209878"/>
    </source>
</evidence>
<feature type="non-terminal residue" evidence="3">
    <location>
        <position position="1"/>
    </location>
</feature>
<feature type="region of interest" description="Disordered" evidence="1">
    <location>
        <begin position="1792"/>
        <end position="1834"/>
    </location>
</feature>
<dbReference type="InterPro" id="IPR056343">
    <property type="entry name" value="CFAP47_dom"/>
</dbReference>
<dbReference type="Gene3D" id="2.60.40.10">
    <property type="entry name" value="Immunoglobulins"/>
    <property type="match status" value="2"/>
</dbReference>
<protein>
    <recommendedName>
        <fullName evidence="2">Calponin-homology (CH) domain-containing protein</fullName>
    </recommendedName>
</protein>
<evidence type="ECO:0000256" key="1">
    <source>
        <dbReference type="SAM" id="MobiDB-lite"/>
    </source>
</evidence>
<dbReference type="Pfam" id="PF24529">
    <property type="entry name" value="CFAP47"/>
    <property type="match status" value="1"/>
</dbReference>
<dbReference type="PANTHER" id="PTHR45912:SF3">
    <property type="entry name" value="CILIA- AND FLAGELLA-ASSOCIATED PROTEIN 47"/>
    <property type="match status" value="1"/>
</dbReference>
<feature type="domain" description="Calponin-homology (CH)" evidence="2">
    <location>
        <begin position="1517"/>
        <end position="1640"/>
    </location>
</feature>
<dbReference type="PANTHER" id="PTHR45912">
    <property type="entry name" value="CILIA- AND FLAGELLA-ASSOCIATED PROTEIN 47"/>
    <property type="match status" value="1"/>
</dbReference>
<dbReference type="Gene3D" id="1.10.418.10">
    <property type="entry name" value="Calponin-like domain"/>
    <property type="match status" value="1"/>
</dbReference>
<feature type="compositionally biased region" description="Pro residues" evidence="1">
    <location>
        <begin position="405"/>
        <end position="416"/>
    </location>
</feature>
<accession>A0AAD9KFH0</accession>
<feature type="compositionally biased region" description="Polar residues" evidence="1">
    <location>
        <begin position="1155"/>
        <end position="1173"/>
    </location>
</feature>
<proteinExistence type="predicted"/>
<dbReference type="SUPFAM" id="SSF47576">
    <property type="entry name" value="Calponin-homology domain, CH-domain"/>
    <property type="match status" value="1"/>
</dbReference>
<feature type="region of interest" description="Disordered" evidence="1">
    <location>
        <begin position="1142"/>
        <end position="1225"/>
    </location>
</feature>
<dbReference type="GO" id="GO:0005929">
    <property type="term" value="C:cilium"/>
    <property type="evidence" value="ECO:0007669"/>
    <property type="project" value="TreeGrafter"/>
</dbReference>
<dbReference type="PROSITE" id="PS50021">
    <property type="entry name" value="CH"/>
    <property type="match status" value="1"/>
</dbReference>
<dbReference type="EMBL" id="JAODUO010001172">
    <property type="protein sequence ID" value="KAK2169815.1"/>
    <property type="molecule type" value="Genomic_DNA"/>
</dbReference>
<name>A0AAD9KFH0_RIDPI</name>
<dbReference type="InterPro" id="IPR036872">
    <property type="entry name" value="CH_dom_sf"/>
</dbReference>
<reference evidence="3" key="1">
    <citation type="journal article" date="2023" name="Mol. Biol. Evol.">
        <title>Third-Generation Sequencing Reveals the Adaptive Role of the Epigenome in Three Deep-Sea Polychaetes.</title>
        <authorList>
            <person name="Perez M."/>
            <person name="Aroh O."/>
            <person name="Sun Y."/>
            <person name="Lan Y."/>
            <person name="Juniper S.K."/>
            <person name="Young C.R."/>
            <person name="Angers B."/>
            <person name="Qian P.Y."/>
        </authorList>
    </citation>
    <scope>NUCLEOTIDE SEQUENCE</scope>
    <source>
        <strain evidence="3">R07B-5</strain>
    </source>
</reference>
<feature type="compositionally biased region" description="Basic and acidic residues" evidence="1">
    <location>
        <begin position="1824"/>
        <end position="1834"/>
    </location>
</feature>
<keyword evidence="4" id="KW-1185">Reference proteome</keyword>
<dbReference type="GO" id="GO:0060271">
    <property type="term" value="P:cilium assembly"/>
    <property type="evidence" value="ECO:0007669"/>
    <property type="project" value="TreeGrafter"/>
</dbReference>
<organism evidence="3 4">
    <name type="scientific">Ridgeia piscesae</name>
    <name type="common">Tubeworm</name>
    <dbReference type="NCBI Taxonomy" id="27915"/>
    <lineage>
        <taxon>Eukaryota</taxon>
        <taxon>Metazoa</taxon>
        <taxon>Spiralia</taxon>
        <taxon>Lophotrochozoa</taxon>
        <taxon>Annelida</taxon>
        <taxon>Polychaeta</taxon>
        <taxon>Sedentaria</taxon>
        <taxon>Canalipalpata</taxon>
        <taxon>Sabellida</taxon>
        <taxon>Siboglinidae</taxon>
        <taxon>Ridgeia</taxon>
    </lineage>
</organism>
<evidence type="ECO:0000259" key="2">
    <source>
        <dbReference type="PROSITE" id="PS50021"/>
    </source>
</evidence>